<dbReference type="Pfam" id="PF13335">
    <property type="entry name" value="Mg_chelatase_C"/>
    <property type="match status" value="1"/>
</dbReference>
<evidence type="ECO:0000256" key="3">
    <source>
        <dbReference type="ARBA" id="ARBA00022840"/>
    </source>
</evidence>
<protein>
    <submittedName>
        <fullName evidence="5">Mg chelatase-like protein</fullName>
    </submittedName>
</protein>
<comment type="caution">
    <text evidence="5">The sequence shown here is derived from an EMBL/GenBank/DDBJ whole genome shotgun (WGS) entry which is preliminary data.</text>
</comment>
<dbReference type="InterPro" id="IPR014721">
    <property type="entry name" value="Ribsml_uS5_D2-typ_fold_subgr"/>
</dbReference>
<dbReference type="OrthoDB" id="9813147at2"/>
<comment type="similarity">
    <text evidence="1">Belongs to the Mg-chelatase subunits D/I family. ComM subfamily.</text>
</comment>
<dbReference type="Gene3D" id="3.40.50.300">
    <property type="entry name" value="P-loop containing nucleotide triphosphate hydrolases"/>
    <property type="match status" value="1"/>
</dbReference>
<dbReference type="NCBIfam" id="TIGR00368">
    <property type="entry name" value="YifB family Mg chelatase-like AAA ATPase"/>
    <property type="match status" value="1"/>
</dbReference>
<dbReference type="Gene3D" id="3.30.230.10">
    <property type="match status" value="1"/>
</dbReference>
<dbReference type="InterPro" id="IPR020568">
    <property type="entry name" value="Ribosomal_Su5_D2-typ_SF"/>
</dbReference>
<dbReference type="PANTHER" id="PTHR32039">
    <property type="entry name" value="MAGNESIUM-CHELATASE SUBUNIT CHLI"/>
    <property type="match status" value="1"/>
</dbReference>
<dbReference type="InterPro" id="IPR000523">
    <property type="entry name" value="Mg_chelatse_chII-like_cat_dom"/>
</dbReference>
<dbReference type="AlphaFoldDB" id="A0A136Q313"/>
<evidence type="ECO:0000259" key="4">
    <source>
        <dbReference type="SMART" id="SM00382"/>
    </source>
</evidence>
<dbReference type="Proteomes" id="UP000070366">
    <property type="component" value="Unassembled WGS sequence"/>
</dbReference>
<dbReference type="GO" id="GO:0005524">
    <property type="term" value="F:ATP binding"/>
    <property type="evidence" value="ECO:0007669"/>
    <property type="project" value="UniProtKB-KW"/>
</dbReference>
<dbReference type="InterPro" id="IPR004482">
    <property type="entry name" value="Mg_chelat-rel"/>
</dbReference>
<dbReference type="Pfam" id="PF13541">
    <property type="entry name" value="ChlI"/>
    <property type="match status" value="1"/>
</dbReference>
<dbReference type="InterPro" id="IPR025158">
    <property type="entry name" value="Mg_chelat-rel_C"/>
</dbReference>
<dbReference type="PATRIC" id="fig|626937.4.peg.2243"/>
<dbReference type="EMBL" id="LSZW01000063">
    <property type="protein sequence ID" value="KXK65027.1"/>
    <property type="molecule type" value="Genomic_DNA"/>
</dbReference>
<accession>A0A136Q313</accession>
<dbReference type="InterPro" id="IPR045006">
    <property type="entry name" value="CHLI-like"/>
</dbReference>
<dbReference type="STRING" id="626937.HMPREF3293_02276"/>
<dbReference type="InterPro" id="IPR003593">
    <property type="entry name" value="AAA+_ATPase"/>
</dbReference>
<dbReference type="Pfam" id="PF01078">
    <property type="entry name" value="Mg_chelatase"/>
    <property type="match status" value="1"/>
</dbReference>
<name>A0A136Q313_9FIRM</name>
<keyword evidence="2" id="KW-0547">Nucleotide-binding</keyword>
<dbReference type="SUPFAM" id="SSF54211">
    <property type="entry name" value="Ribosomal protein S5 domain 2-like"/>
    <property type="match status" value="1"/>
</dbReference>
<dbReference type="PANTHER" id="PTHR32039:SF7">
    <property type="entry name" value="COMPETENCE PROTEIN COMM"/>
    <property type="match status" value="1"/>
</dbReference>
<evidence type="ECO:0000313" key="5">
    <source>
        <dbReference type="EMBL" id="KXK65027.1"/>
    </source>
</evidence>
<feature type="domain" description="AAA+ ATPase" evidence="4">
    <location>
        <begin position="213"/>
        <end position="397"/>
    </location>
</feature>
<evidence type="ECO:0000313" key="6">
    <source>
        <dbReference type="Proteomes" id="UP000070366"/>
    </source>
</evidence>
<proteinExistence type="inferred from homology"/>
<dbReference type="InterPro" id="IPR027417">
    <property type="entry name" value="P-loop_NTPase"/>
</dbReference>
<dbReference type="KEGG" id="cmiu:B1H56_03940"/>
<dbReference type="GO" id="GO:0003677">
    <property type="term" value="F:DNA binding"/>
    <property type="evidence" value="ECO:0007669"/>
    <property type="project" value="InterPro"/>
</dbReference>
<keyword evidence="6" id="KW-1185">Reference proteome</keyword>
<organism evidence="5 6">
    <name type="scientific">Christensenella minuta</name>
    <dbReference type="NCBI Taxonomy" id="626937"/>
    <lineage>
        <taxon>Bacteria</taxon>
        <taxon>Bacillati</taxon>
        <taxon>Bacillota</taxon>
        <taxon>Clostridia</taxon>
        <taxon>Christensenellales</taxon>
        <taxon>Christensenellaceae</taxon>
        <taxon>Christensenella</taxon>
    </lineage>
</organism>
<evidence type="ECO:0000256" key="1">
    <source>
        <dbReference type="ARBA" id="ARBA00006354"/>
    </source>
</evidence>
<dbReference type="SMART" id="SM00382">
    <property type="entry name" value="AAA"/>
    <property type="match status" value="1"/>
</dbReference>
<gene>
    <name evidence="5" type="ORF">HMPREF3293_02276</name>
</gene>
<keyword evidence="3" id="KW-0067">ATP-binding</keyword>
<dbReference type="PRINTS" id="PR01657">
    <property type="entry name" value="MCMFAMILY"/>
</dbReference>
<reference evidence="5 6" key="1">
    <citation type="submission" date="2016-02" db="EMBL/GenBank/DDBJ databases">
        <authorList>
            <person name="Wen L."/>
            <person name="He K."/>
            <person name="Yang H."/>
        </authorList>
    </citation>
    <scope>NUCLEOTIDE SEQUENCE [LARGE SCALE GENOMIC DNA]</scope>
    <source>
        <strain evidence="5 6">DSM 22607</strain>
    </source>
</reference>
<evidence type="ECO:0000256" key="2">
    <source>
        <dbReference type="ARBA" id="ARBA00022741"/>
    </source>
</evidence>
<sequence length="515" mass="56472">MLAKVLSFGLTGLDGYPVLVETDVYNGLPAYELVGLPDAAVKESKERVRSAIKNSGFEYPAKRITVNLAPADLKKEGPLYDLAIAVGLLAASDQVLPDLLKYMVIFGELSLNGDVRPVNGILPMVIEARKRGFNLMVVPWENAQEASYIGDIRILPVKHLSELAKVLNKQQKPAFFPQSEWNPPRQRGAADIDFCDIRGQEKAKRAMEIAAAGGHNILLIGPPGAGKSMLAKALPGILPDFAFEEALEVTKIHSIAGELRARDQEIVSTRPFRSPHHTSSAVAIAGGGMKSRPGEISLAHRGVLYFDELPEFGRPILEALRQPLEDGIVSISRANAKVIYPADFMFVASMNPCPCGNFGSGDAECRCSPNQIARYLSKISGPLLDRIDLHVEVGKVRYDDIRGGEKQESSAAVRIRVNAARDIQVRRYQAIGKFCNAQLSSAQLEKFCEIEPQAETLLRSAYEKLNLSARSYTRVMLTARTIADLEGCGTVQAAHIAEAIQYRTLDRKYWGNVYD</sequence>
<dbReference type="RefSeq" id="WP_066518731.1">
    <property type="nucleotide sequence ID" value="NZ_CABMOF010000001.1"/>
</dbReference>
<dbReference type="SUPFAM" id="SSF52540">
    <property type="entry name" value="P-loop containing nucleoside triphosphate hydrolases"/>
    <property type="match status" value="1"/>
</dbReference>
<dbReference type="InterPro" id="IPR001208">
    <property type="entry name" value="MCM_dom"/>
</dbReference>